<dbReference type="Proteomes" id="UP001458880">
    <property type="component" value="Unassembled WGS sequence"/>
</dbReference>
<dbReference type="AlphaFoldDB" id="A0AAW1L9K8"/>
<dbReference type="InterPro" id="IPR041387">
    <property type="entry name" value="FHOD1_GBD_N"/>
</dbReference>
<dbReference type="GO" id="GO:0005737">
    <property type="term" value="C:cytoplasm"/>
    <property type="evidence" value="ECO:0007669"/>
    <property type="project" value="TreeGrafter"/>
</dbReference>
<feature type="domain" description="FHOD1 N-terminal GTPase-binding" evidence="1">
    <location>
        <begin position="23"/>
        <end position="58"/>
    </location>
</feature>
<feature type="domain" description="FHOD1 N-terminal GTPase-binding" evidence="1">
    <location>
        <begin position="59"/>
        <end position="136"/>
    </location>
</feature>
<keyword evidence="3" id="KW-1185">Reference proteome</keyword>
<protein>
    <submittedName>
        <fullName evidence="2">Formin N-terminal GTPase-binding domain</fullName>
    </submittedName>
</protein>
<dbReference type="InterPro" id="IPR011989">
    <property type="entry name" value="ARM-like"/>
</dbReference>
<name>A0AAW1L9K8_POPJA</name>
<organism evidence="2 3">
    <name type="scientific">Popillia japonica</name>
    <name type="common">Japanese beetle</name>
    <dbReference type="NCBI Taxonomy" id="7064"/>
    <lineage>
        <taxon>Eukaryota</taxon>
        <taxon>Metazoa</taxon>
        <taxon>Ecdysozoa</taxon>
        <taxon>Arthropoda</taxon>
        <taxon>Hexapoda</taxon>
        <taxon>Insecta</taxon>
        <taxon>Pterygota</taxon>
        <taxon>Neoptera</taxon>
        <taxon>Endopterygota</taxon>
        <taxon>Coleoptera</taxon>
        <taxon>Polyphaga</taxon>
        <taxon>Scarabaeiformia</taxon>
        <taxon>Scarabaeidae</taxon>
        <taxon>Rutelinae</taxon>
        <taxon>Popillia</taxon>
    </lineage>
</organism>
<evidence type="ECO:0000313" key="3">
    <source>
        <dbReference type="Proteomes" id="UP001458880"/>
    </source>
</evidence>
<dbReference type="PANTHER" id="PTHR45920:SF4">
    <property type="entry name" value="FORMIN HOMOLOGY 2 DOMAIN CONTAINING, ISOFORM I"/>
    <property type="match status" value="1"/>
</dbReference>
<evidence type="ECO:0000259" key="1">
    <source>
        <dbReference type="Pfam" id="PF18382"/>
    </source>
</evidence>
<dbReference type="Gene3D" id="1.25.10.10">
    <property type="entry name" value="Leucine-rich Repeat Variant"/>
    <property type="match status" value="2"/>
</dbReference>
<dbReference type="Pfam" id="PF18382">
    <property type="entry name" value="Formin_GBD_N"/>
    <property type="match status" value="2"/>
</dbReference>
<dbReference type="PANTHER" id="PTHR45920">
    <property type="entry name" value="FORMIN HOMOLOGY 2 DOMAIN CONTAINING, ISOFORM I"/>
    <property type="match status" value="1"/>
</dbReference>
<gene>
    <name evidence="2" type="ORF">QE152_g15435</name>
</gene>
<dbReference type="GO" id="GO:0051015">
    <property type="term" value="F:actin filament binding"/>
    <property type="evidence" value="ECO:0007669"/>
    <property type="project" value="TreeGrafter"/>
</dbReference>
<comment type="caution">
    <text evidence="2">The sequence shown here is derived from an EMBL/GenBank/DDBJ whole genome shotgun (WGS) entry which is preliminary data.</text>
</comment>
<proteinExistence type="predicted"/>
<evidence type="ECO:0000313" key="2">
    <source>
        <dbReference type="EMBL" id="KAK9730180.1"/>
    </source>
</evidence>
<dbReference type="GO" id="GO:0005856">
    <property type="term" value="C:cytoskeleton"/>
    <property type="evidence" value="ECO:0007669"/>
    <property type="project" value="TreeGrafter"/>
</dbReference>
<dbReference type="EMBL" id="JASPKY010000151">
    <property type="protein sequence ID" value="KAK9730180.1"/>
    <property type="molecule type" value="Genomic_DNA"/>
</dbReference>
<accession>A0AAW1L9K8</accession>
<sequence>MRSNKCPACPSKKEPARDKTSLTCRVQYLNDIDPFAYTTSFPDPPRPPLHTFSVTLPIDPFAYTTSFPDPPRPPLHTFSVTLPLINQLAAVHRLLNAPHRLDDAALQLYKDGDYGSYLDLEASISEQQEEFEEFQES</sequence>
<dbReference type="GO" id="GO:0030866">
    <property type="term" value="P:cortical actin cytoskeleton organization"/>
    <property type="evidence" value="ECO:0007669"/>
    <property type="project" value="TreeGrafter"/>
</dbReference>
<reference evidence="2 3" key="1">
    <citation type="journal article" date="2024" name="BMC Genomics">
        <title>De novo assembly and annotation of Popillia japonica's genome with initial clues to its potential as an invasive pest.</title>
        <authorList>
            <person name="Cucini C."/>
            <person name="Boschi S."/>
            <person name="Funari R."/>
            <person name="Cardaioli E."/>
            <person name="Iannotti N."/>
            <person name="Marturano G."/>
            <person name="Paoli F."/>
            <person name="Bruttini M."/>
            <person name="Carapelli A."/>
            <person name="Frati F."/>
            <person name="Nardi F."/>
        </authorList>
    </citation>
    <scope>NUCLEOTIDE SEQUENCE [LARGE SCALE GENOMIC DNA]</scope>
    <source>
        <strain evidence="2">DMR45628</strain>
    </source>
</reference>